<gene>
    <name evidence="3" type="ORF">SAMN05443507_11738</name>
</gene>
<keyword evidence="2" id="KW-0238">DNA-binding</keyword>
<dbReference type="GO" id="GO:0003677">
    <property type="term" value="F:DNA binding"/>
    <property type="evidence" value="ECO:0007669"/>
    <property type="project" value="UniProtKB-KW"/>
</dbReference>
<dbReference type="EMBL" id="FRAF01000017">
    <property type="protein sequence ID" value="SHK58978.1"/>
    <property type="molecule type" value="Genomic_DNA"/>
</dbReference>
<keyword evidence="1" id="KW-0680">Restriction system</keyword>
<dbReference type="STRING" id="1830138.SAMN05443507_11738"/>
<sequence length="193" mass="22055">MKLGQVAGIKTGLVLTRKKAEVDYDVKAQYRLVTLRNINLDGTFSDEPFELFQSNDELGADYFTHLGDILVRLSYPYTAVYIQEGHDGLLIPSYFAVIRLESSGIIVPAFVAWYLNTEPVKNELRRHQTGTNIPTTNKSALAQLDIPRVPIEKQRIIIELNALHQKEIWLYQQLIVEKQKLNTLVAYKIANIR</sequence>
<dbReference type="RefSeq" id="WP_072874522.1">
    <property type="nucleotide sequence ID" value="NZ_FRAF01000017.1"/>
</dbReference>
<organism evidence="3 4">
    <name type="scientific">Alicyclobacillus tolerans</name>
    <dbReference type="NCBI Taxonomy" id="90970"/>
    <lineage>
        <taxon>Bacteria</taxon>
        <taxon>Bacillati</taxon>
        <taxon>Bacillota</taxon>
        <taxon>Bacilli</taxon>
        <taxon>Bacillales</taxon>
        <taxon>Alicyclobacillaceae</taxon>
        <taxon>Alicyclobacillus</taxon>
    </lineage>
</organism>
<evidence type="ECO:0000256" key="1">
    <source>
        <dbReference type="ARBA" id="ARBA00022747"/>
    </source>
</evidence>
<dbReference type="Gene3D" id="3.90.220.20">
    <property type="entry name" value="DNA methylase specificity domains"/>
    <property type="match status" value="1"/>
</dbReference>
<accession>A0A1M6TQ87</accession>
<reference evidence="4" key="1">
    <citation type="submission" date="2016-11" db="EMBL/GenBank/DDBJ databases">
        <authorList>
            <person name="Varghese N."/>
            <person name="Submissions S."/>
        </authorList>
    </citation>
    <scope>NUCLEOTIDE SEQUENCE [LARGE SCALE GENOMIC DNA]</scope>
    <source>
        <strain evidence="4">USBA-503</strain>
    </source>
</reference>
<name>A0A1M6TQ87_9BACL</name>
<dbReference type="InterPro" id="IPR044946">
    <property type="entry name" value="Restrct_endonuc_typeI_TRD_sf"/>
</dbReference>
<dbReference type="GO" id="GO:0009307">
    <property type="term" value="P:DNA restriction-modification system"/>
    <property type="evidence" value="ECO:0007669"/>
    <property type="project" value="UniProtKB-KW"/>
</dbReference>
<evidence type="ECO:0000256" key="2">
    <source>
        <dbReference type="ARBA" id="ARBA00023125"/>
    </source>
</evidence>
<dbReference type="OrthoDB" id="5360691at2"/>
<dbReference type="CDD" id="cd16961">
    <property type="entry name" value="RMtype1_S_TRD-CR_like"/>
    <property type="match status" value="1"/>
</dbReference>
<dbReference type="AlphaFoldDB" id="A0A1M6TQ87"/>
<protein>
    <recommendedName>
        <fullName evidence="5">Type I restriction modification DNA specificity domain-containing protein</fullName>
    </recommendedName>
</protein>
<evidence type="ECO:0000313" key="4">
    <source>
        <dbReference type="Proteomes" id="UP000184016"/>
    </source>
</evidence>
<keyword evidence="4" id="KW-1185">Reference proteome</keyword>
<evidence type="ECO:0000313" key="3">
    <source>
        <dbReference type="EMBL" id="SHK58978.1"/>
    </source>
</evidence>
<proteinExistence type="predicted"/>
<dbReference type="Proteomes" id="UP000184016">
    <property type="component" value="Unassembled WGS sequence"/>
</dbReference>
<evidence type="ECO:0008006" key="5">
    <source>
        <dbReference type="Google" id="ProtNLM"/>
    </source>
</evidence>
<dbReference type="SUPFAM" id="SSF116734">
    <property type="entry name" value="DNA methylase specificity domain"/>
    <property type="match status" value="1"/>
</dbReference>